<feature type="domain" description="DUF6924" evidence="1">
    <location>
        <begin position="15"/>
        <end position="151"/>
    </location>
</feature>
<organism evidence="2 3">
    <name type="scientific">Streptomyces nigrescens</name>
    <dbReference type="NCBI Taxonomy" id="1920"/>
    <lineage>
        <taxon>Bacteria</taxon>
        <taxon>Bacillati</taxon>
        <taxon>Actinomycetota</taxon>
        <taxon>Actinomycetes</taxon>
        <taxon>Kitasatosporales</taxon>
        <taxon>Streptomycetaceae</taxon>
        <taxon>Streptomyces</taxon>
    </lineage>
</organism>
<keyword evidence="3" id="KW-1185">Reference proteome</keyword>
<name>A0ABN6QXB4_STRNI</name>
<protein>
    <recommendedName>
        <fullName evidence="1">DUF6924 domain-containing protein</fullName>
    </recommendedName>
</protein>
<sequence>MNREHKPKLPRTDAVPVLRTDFSDPAGWDRLVQVLETPVTFDEGSEDPFAYERATSYVNPVGKEKYRGLLADMVLAAAPYTGHDLPYDHLYLADAETFASDDLPLLGIDIHLDEEDDEPWPREKPFRIPALHVAGVEINDSIANLFFRENHDFDWSGFEVYVAKPGTAVYEELRRMELDQEEDEEGEEGEEED</sequence>
<evidence type="ECO:0000313" key="2">
    <source>
        <dbReference type="EMBL" id="BDM69576.1"/>
    </source>
</evidence>
<reference evidence="2" key="1">
    <citation type="submission" date="2022-06" db="EMBL/GenBank/DDBJ databases">
        <title>Complete genome sequence of Streptomyces nigrescens HEK616.</title>
        <authorList>
            <person name="Asamizu S."/>
            <person name="Onaka H."/>
        </authorList>
    </citation>
    <scope>NUCLEOTIDE SEQUENCE</scope>
    <source>
        <strain evidence="2">HEK616</strain>
    </source>
</reference>
<dbReference type="Proteomes" id="UP001059597">
    <property type="component" value="Chromosome"/>
</dbReference>
<accession>A0ABN6QXB4</accession>
<gene>
    <name evidence="2" type="ORF">HEK616_30630</name>
</gene>
<proteinExistence type="predicted"/>
<dbReference type="Pfam" id="PF21962">
    <property type="entry name" value="DUF6924"/>
    <property type="match status" value="1"/>
</dbReference>
<evidence type="ECO:0000259" key="1">
    <source>
        <dbReference type="Pfam" id="PF21962"/>
    </source>
</evidence>
<evidence type="ECO:0000313" key="3">
    <source>
        <dbReference type="Proteomes" id="UP001059597"/>
    </source>
</evidence>
<dbReference type="EMBL" id="AP026073">
    <property type="protein sequence ID" value="BDM69576.1"/>
    <property type="molecule type" value="Genomic_DNA"/>
</dbReference>
<dbReference type="InterPro" id="IPR053832">
    <property type="entry name" value="DUF6924"/>
</dbReference>
<dbReference type="RefSeq" id="WP_261953463.1">
    <property type="nucleotide sequence ID" value="NZ_AP026073.1"/>
</dbReference>